<evidence type="ECO:0008006" key="5">
    <source>
        <dbReference type="Google" id="ProtNLM"/>
    </source>
</evidence>
<evidence type="ECO:0000256" key="1">
    <source>
        <dbReference type="ARBA" id="ARBA00008282"/>
    </source>
</evidence>
<feature type="signal peptide" evidence="2">
    <location>
        <begin position="1"/>
        <end position="23"/>
    </location>
</feature>
<dbReference type="Pfam" id="PF02424">
    <property type="entry name" value="ApbE"/>
    <property type="match status" value="1"/>
</dbReference>
<dbReference type="Gene3D" id="2.60.40.4070">
    <property type="match status" value="1"/>
</dbReference>
<reference evidence="3" key="2">
    <citation type="submission" date="2020-09" db="EMBL/GenBank/DDBJ databases">
        <authorList>
            <person name="Sun Q."/>
            <person name="Kim S."/>
        </authorList>
    </citation>
    <scope>NUCLEOTIDE SEQUENCE</scope>
    <source>
        <strain evidence="3">KCTC 12711</strain>
    </source>
</reference>
<dbReference type="Gene3D" id="3.10.520.10">
    <property type="entry name" value="ApbE-like domains"/>
    <property type="match status" value="1"/>
</dbReference>
<dbReference type="Pfam" id="PF10029">
    <property type="entry name" value="DUF2271"/>
    <property type="match status" value="1"/>
</dbReference>
<name>A0A918RV20_9GAMM</name>
<dbReference type="AlphaFoldDB" id="A0A918RV20"/>
<organism evidence="3 4">
    <name type="scientific">Arenicella chitinivorans</name>
    <dbReference type="NCBI Taxonomy" id="1329800"/>
    <lineage>
        <taxon>Bacteria</taxon>
        <taxon>Pseudomonadati</taxon>
        <taxon>Pseudomonadota</taxon>
        <taxon>Gammaproteobacteria</taxon>
        <taxon>Arenicellales</taxon>
        <taxon>Arenicellaceae</taxon>
        <taxon>Arenicella</taxon>
    </lineage>
</organism>
<proteinExistence type="inferred from homology"/>
<protein>
    <recommendedName>
        <fullName evidence="5">FAD:protein FMN transferase</fullName>
    </recommendedName>
</protein>
<evidence type="ECO:0000313" key="4">
    <source>
        <dbReference type="Proteomes" id="UP000614811"/>
    </source>
</evidence>
<accession>A0A918RV20</accession>
<feature type="chain" id="PRO_5039889392" description="FAD:protein FMN transferase" evidence="2">
    <location>
        <begin position="24"/>
        <end position="481"/>
    </location>
</feature>
<keyword evidence="4" id="KW-1185">Reference proteome</keyword>
<reference evidence="3" key="1">
    <citation type="journal article" date="2014" name="Int. J. Syst. Evol. Microbiol.">
        <title>Complete genome sequence of Corynebacterium casei LMG S-19264T (=DSM 44701T), isolated from a smear-ripened cheese.</title>
        <authorList>
            <consortium name="US DOE Joint Genome Institute (JGI-PGF)"/>
            <person name="Walter F."/>
            <person name="Albersmeier A."/>
            <person name="Kalinowski J."/>
            <person name="Ruckert C."/>
        </authorList>
    </citation>
    <scope>NUCLEOTIDE SEQUENCE</scope>
    <source>
        <strain evidence="3">KCTC 12711</strain>
    </source>
</reference>
<dbReference type="SUPFAM" id="SSF143631">
    <property type="entry name" value="ApbE-like"/>
    <property type="match status" value="1"/>
</dbReference>
<comment type="similarity">
    <text evidence="1">Belongs to the ApbE family.</text>
</comment>
<dbReference type="RefSeq" id="WP_189400656.1">
    <property type="nucleotide sequence ID" value="NZ_BMXA01000003.1"/>
</dbReference>
<evidence type="ECO:0000256" key="2">
    <source>
        <dbReference type="SAM" id="SignalP"/>
    </source>
</evidence>
<dbReference type="InterPro" id="IPR003374">
    <property type="entry name" value="ApbE-like_sf"/>
</dbReference>
<dbReference type="EMBL" id="BMXA01000003">
    <property type="protein sequence ID" value="GHA11064.1"/>
    <property type="molecule type" value="Genomic_DNA"/>
</dbReference>
<dbReference type="InterPro" id="IPR014469">
    <property type="entry name" value="DUF2271"/>
</dbReference>
<keyword evidence="2" id="KW-0732">Signal</keyword>
<sequence>MFKSSKLVFSLILTITISAPVFAAEKTEVLGQFGGMPVELVLANGRELDANQRQRLSTVVQESDAALNQIGSKSELGQINAARHGVLSTWLFQAISRCEAWRETTDGRISCRQGALETYWKQQIDELGQAPDRREARRLARDANEATVQLNDNHAIEFDAAVEWNLASIAAPVMLDAVANEVSTLLPGHGFTLTHGEARIAQGINPEDAWLRSKQTMAGPALEAVTDGAMYSFTPWEMQRNVERRRFPGWIDARSGWPAAKHASVVVASTALDAKVYSLLASSVPAQTLFESYVETASSLLLIAEDGRIQTHGPVFAGMATRADSVAGQLPGFSIDLEIPEINESPYHQPYVSAWISDKQQKPVRNLLLLGDEKRWMRELRVWWRRIGRANSSIIDGLSGATRKPGHYTIAWDGLDDFGQPVSDRELILHIEASREHGGRTYKSIPLQLDALPAGKVLERDGELGQISIRIEDAATTVSAR</sequence>
<evidence type="ECO:0000313" key="3">
    <source>
        <dbReference type="EMBL" id="GHA11064.1"/>
    </source>
</evidence>
<gene>
    <name evidence="3" type="ORF">GCM10008090_21030</name>
</gene>
<comment type="caution">
    <text evidence="3">The sequence shown here is derived from an EMBL/GenBank/DDBJ whole genome shotgun (WGS) entry which is preliminary data.</text>
</comment>
<dbReference type="Proteomes" id="UP000614811">
    <property type="component" value="Unassembled WGS sequence"/>
</dbReference>
<dbReference type="InterPro" id="IPR024932">
    <property type="entry name" value="ApbE"/>
</dbReference>